<accession>A0A1U2EW27</accession>
<evidence type="ECO:0000256" key="5">
    <source>
        <dbReference type="ARBA" id="ARBA00022989"/>
    </source>
</evidence>
<keyword evidence="3" id="KW-1003">Cell membrane</keyword>
<evidence type="ECO:0000256" key="3">
    <source>
        <dbReference type="ARBA" id="ARBA00022475"/>
    </source>
</evidence>
<evidence type="ECO:0000256" key="6">
    <source>
        <dbReference type="ARBA" id="ARBA00023136"/>
    </source>
</evidence>
<dbReference type="NCBIfam" id="TIGR03923">
    <property type="entry name" value="T7SS_EccE"/>
    <property type="match status" value="1"/>
</dbReference>
<keyword evidence="6" id="KW-0472">Membrane</keyword>
<dbReference type="InterPro" id="IPR050051">
    <property type="entry name" value="EccE_dom"/>
</dbReference>
<dbReference type="EMBL" id="FVGW01000016">
    <property type="protein sequence ID" value="SKM85260.1"/>
    <property type="molecule type" value="Genomic_DNA"/>
</dbReference>
<evidence type="ECO:0000256" key="7">
    <source>
        <dbReference type="SAM" id="MobiDB-lite"/>
    </source>
</evidence>
<gene>
    <name evidence="9" type="ORF">SAMEA2259716_05308</name>
</gene>
<proteinExistence type="inferred from homology"/>
<evidence type="ECO:0000313" key="9">
    <source>
        <dbReference type="EMBL" id="SKM85260.1"/>
    </source>
</evidence>
<feature type="region of interest" description="Disordered" evidence="7">
    <location>
        <begin position="574"/>
        <end position="717"/>
    </location>
</feature>
<comment type="subcellular location">
    <subcellularLocation>
        <location evidence="1">Cell membrane</location>
    </subcellularLocation>
</comment>
<sequence>MSRRKNREPRASLEPRLMRHAAPARDLISLTPRSALVASALSTASVLGASGFGLGMGAAAASVAAVFAAVGGKVHGRTVGEWITLRGNKNVLPEQAALFSRDGVGVVFDGHTVTALVEITPRPWQLTCISATGGGGSPVISADVLRRQLRRYDIGLSRIDVICAGYKFAANDTASGVLDTLIGPVSVPLGGSTVVAVSLDLEADVLEPAYARTRRGSLPHGLCQALTIAATRVRNALAEQGFGGRIMSAQQIRDFHDAVLAQVVRALAAPKWRTCGATSGVHTRTYVPARGHWNAESAGSWNHLQAHRQYTTLTLTPQGDGRALAQPLVTYLVRGGDALAKAESYGLRTAGGQQVAGLSRALPVASHLPLRSAGAIIDDQRQLGFGIPAGGAGLFVGSQADKTRVFVAVSPADEPLWLAGPPLFAMQMVARLSTQDQRIAVMIDEPRWQHLVAHRDSPALTLRTVETIPADVVVCTPQWWERHRKLTAGKAVLLVTEGAVGSGATNSISVETVDGRSEIVVSVDEQSVTVPWELTPMERRTLLGDVDVAGTVAPRERIDLLLGEVVKLPEAAKPRPVRTGNAPIPVVPTPGQVVPGQVPPPEPHSTAQNPRRQPPPRPVVGPPRPVAPAASPPSLPPLRSPVKPPHPETGTRAVPPSLPPAAAAPPPPTSRARSDTAQPSAPAAERSGAGWKGAISGRAQERQARGRHHRIDGKSDG</sequence>
<evidence type="ECO:0000259" key="8">
    <source>
        <dbReference type="Pfam" id="PF11203"/>
    </source>
</evidence>
<dbReference type="InterPro" id="IPR021368">
    <property type="entry name" value="T7SS_EccE"/>
</dbReference>
<feature type="compositionally biased region" description="Pro residues" evidence="7">
    <location>
        <begin position="612"/>
        <end position="644"/>
    </location>
</feature>
<reference evidence="9 10" key="1">
    <citation type="submission" date="2016-11" db="EMBL/GenBank/DDBJ databases">
        <authorList>
            <consortium name="Pathogen Informatics"/>
        </authorList>
    </citation>
    <scope>NUCLEOTIDE SEQUENCE [LARGE SCALE GENOMIC DNA]</scope>
    <source>
        <strain evidence="9 10">911</strain>
    </source>
</reference>
<feature type="compositionally biased region" description="Pro residues" evidence="7">
    <location>
        <begin position="656"/>
        <end position="669"/>
    </location>
</feature>
<name>A0A1U2EW27_9MYCO</name>
<dbReference type="Proteomes" id="UP000190074">
    <property type="component" value="Unassembled WGS sequence"/>
</dbReference>
<keyword evidence="5" id="KW-1133">Transmembrane helix</keyword>
<organism evidence="9 10">
    <name type="scientific">Mycobacteroides abscessus subsp. massiliense</name>
    <dbReference type="NCBI Taxonomy" id="1962118"/>
    <lineage>
        <taxon>Bacteria</taxon>
        <taxon>Bacillati</taxon>
        <taxon>Actinomycetota</taxon>
        <taxon>Actinomycetes</taxon>
        <taxon>Mycobacteriales</taxon>
        <taxon>Mycobacteriaceae</taxon>
        <taxon>Mycobacteroides</taxon>
        <taxon>Mycobacteroides abscessus</taxon>
    </lineage>
</organism>
<evidence type="ECO:0000313" key="10">
    <source>
        <dbReference type="Proteomes" id="UP000190074"/>
    </source>
</evidence>
<evidence type="ECO:0000256" key="1">
    <source>
        <dbReference type="ARBA" id="ARBA00004236"/>
    </source>
</evidence>
<comment type="similarity">
    <text evidence="2">Belongs to the EccE family.</text>
</comment>
<dbReference type="Pfam" id="PF11203">
    <property type="entry name" value="EccE"/>
    <property type="match status" value="1"/>
</dbReference>
<evidence type="ECO:0000256" key="2">
    <source>
        <dbReference type="ARBA" id="ARBA00007759"/>
    </source>
</evidence>
<feature type="domain" description="Type VII secretion system protein EccE" evidence="8">
    <location>
        <begin position="201"/>
        <end position="283"/>
    </location>
</feature>
<keyword evidence="4" id="KW-0812">Transmembrane</keyword>
<dbReference type="GO" id="GO:0005886">
    <property type="term" value="C:plasma membrane"/>
    <property type="evidence" value="ECO:0007669"/>
    <property type="project" value="UniProtKB-SubCell"/>
</dbReference>
<evidence type="ECO:0000256" key="4">
    <source>
        <dbReference type="ARBA" id="ARBA00022692"/>
    </source>
</evidence>
<dbReference type="AlphaFoldDB" id="A0A1U2EW27"/>
<protein>
    <submittedName>
        <fullName evidence="9">Type VII secretion protein EccE</fullName>
    </submittedName>
</protein>